<keyword evidence="8" id="KW-1185">Reference proteome</keyword>
<dbReference type="Proteomes" id="UP000608154">
    <property type="component" value="Unassembled WGS sequence"/>
</dbReference>
<reference evidence="7" key="1">
    <citation type="journal article" date="2014" name="Int. J. Syst. Evol. Microbiol.">
        <title>Complete genome sequence of Corynebacterium casei LMG S-19264T (=DSM 44701T), isolated from a smear-ripened cheese.</title>
        <authorList>
            <consortium name="US DOE Joint Genome Institute (JGI-PGF)"/>
            <person name="Walter F."/>
            <person name="Albersmeier A."/>
            <person name="Kalinowski J."/>
            <person name="Ruckert C."/>
        </authorList>
    </citation>
    <scope>NUCLEOTIDE SEQUENCE</scope>
    <source>
        <strain evidence="7">CGMCC 1.15095</strain>
    </source>
</reference>
<accession>A0A916TT33</accession>
<dbReference type="GO" id="GO:0016706">
    <property type="term" value="F:2-oxoglutarate-dependent dioxygenase activity"/>
    <property type="evidence" value="ECO:0007669"/>
    <property type="project" value="UniProtKB-ARBA"/>
</dbReference>
<dbReference type="GO" id="GO:0046872">
    <property type="term" value="F:metal ion binding"/>
    <property type="evidence" value="ECO:0007669"/>
    <property type="project" value="UniProtKB-KW"/>
</dbReference>
<keyword evidence="5" id="KW-0408">Iron</keyword>
<dbReference type="Pfam" id="PF02668">
    <property type="entry name" value="TauD"/>
    <property type="match status" value="1"/>
</dbReference>
<organism evidence="7 8">
    <name type="scientific">Novosphingobium endophyticum</name>
    <dbReference type="NCBI Taxonomy" id="1955250"/>
    <lineage>
        <taxon>Bacteria</taxon>
        <taxon>Pseudomonadati</taxon>
        <taxon>Pseudomonadota</taxon>
        <taxon>Alphaproteobacteria</taxon>
        <taxon>Sphingomonadales</taxon>
        <taxon>Sphingomonadaceae</taxon>
        <taxon>Novosphingobium</taxon>
    </lineage>
</organism>
<protein>
    <submittedName>
        <fullName evidence="7">Taurine dioxygenase</fullName>
    </submittedName>
</protein>
<name>A0A916TT33_9SPHN</name>
<evidence type="ECO:0000259" key="6">
    <source>
        <dbReference type="Pfam" id="PF02668"/>
    </source>
</evidence>
<keyword evidence="4" id="KW-0560">Oxidoreductase</keyword>
<evidence type="ECO:0000256" key="1">
    <source>
        <dbReference type="ARBA" id="ARBA00005896"/>
    </source>
</evidence>
<dbReference type="Gene3D" id="3.60.130.10">
    <property type="entry name" value="Clavaminate synthase-like"/>
    <property type="match status" value="1"/>
</dbReference>
<dbReference type="InterPro" id="IPR003819">
    <property type="entry name" value="TauD/TfdA-like"/>
</dbReference>
<proteinExistence type="inferred from homology"/>
<sequence>MLTEDAVAAGDARLTTRPLTAGFGAEIVGVDLTAPLDEGTAAAIRQVWIDKGLLLFRSAANDDEAQMRLSRLFGEMEPAATADMNDPDNKFMMTLAYDPEDNAPRFQQHYNVGGIDRAGWLGWHWDQSFMPTIVRGAVLRMAEPASEMGETGFIDAIEAYDRLSPALKQRIENLEVVYQFNPDFASGQYGFPKDITALPRERVSSEPGYDFPPVVHPMVIVQRETGRKVLKLSPMHARYILGMEKAESDALLTEVAEHLVDPAFAYFHEWQKNDMVVWDNWRIIHGANGVPLHCKRLARRTTIMGDYKVGRYLDPTLDRDREVKRLID</sequence>
<evidence type="ECO:0000256" key="4">
    <source>
        <dbReference type="ARBA" id="ARBA00023002"/>
    </source>
</evidence>
<dbReference type="RefSeq" id="WP_188771541.1">
    <property type="nucleotide sequence ID" value="NZ_BMHK01000013.1"/>
</dbReference>
<dbReference type="InterPro" id="IPR051178">
    <property type="entry name" value="TfdA_dioxygenase"/>
</dbReference>
<dbReference type="InterPro" id="IPR042098">
    <property type="entry name" value="TauD-like_sf"/>
</dbReference>
<keyword evidence="2" id="KW-0479">Metal-binding</keyword>
<evidence type="ECO:0000256" key="5">
    <source>
        <dbReference type="ARBA" id="ARBA00023004"/>
    </source>
</evidence>
<dbReference type="PANTHER" id="PTHR43779:SF3">
    <property type="entry name" value="(3R)-3-[(CARBOXYMETHYL)AMINO]FATTY ACID OXYGENASE_DECARBOXYLASE"/>
    <property type="match status" value="1"/>
</dbReference>
<feature type="domain" description="TauD/TfdA-like" evidence="6">
    <location>
        <begin position="16"/>
        <end position="301"/>
    </location>
</feature>
<keyword evidence="3 7" id="KW-0223">Dioxygenase</keyword>
<comment type="similarity">
    <text evidence="1">Belongs to the TfdA dioxygenase family.</text>
</comment>
<comment type="caution">
    <text evidence="7">The sequence shown here is derived from an EMBL/GenBank/DDBJ whole genome shotgun (WGS) entry which is preliminary data.</text>
</comment>
<dbReference type="PANTHER" id="PTHR43779">
    <property type="entry name" value="DIOXYGENASE RV0097-RELATED"/>
    <property type="match status" value="1"/>
</dbReference>
<evidence type="ECO:0000256" key="2">
    <source>
        <dbReference type="ARBA" id="ARBA00022723"/>
    </source>
</evidence>
<gene>
    <name evidence="7" type="ORF">GCM10011494_22420</name>
</gene>
<reference evidence="7" key="2">
    <citation type="submission" date="2020-09" db="EMBL/GenBank/DDBJ databases">
        <authorList>
            <person name="Sun Q."/>
            <person name="Zhou Y."/>
        </authorList>
    </citation>
    <scope>NUCLEOTIDE SEQUENCE</scope>
    <source>
        <strain evidence="7">CGMCC 1.15095</strain>
    </source>
</reference>
<evidence type="ECO:0000313" key="8">
    <source>
        <dbReference type="Proteomes" id="UP000608154"/>
    </source>
</evidence>
<evidence type="ECO:0000313" key="7">
    <source>
        <dbReference type="EMBL" id="GGC03467.1"/>
    </source>
</evidence>
<dbReference type="AlphaFoldDB" id="A0A916TT33"/>
<evidence type="ECO:0000256" key="3">
    <source>
        <dbReference type="ARBA" id="ARBA00022964"/>
    </source>
</evidence>
<dbReference type="EMBL" id="BMHK01000013">
    <property type="protein sequence ID" value="GGC03467.1"/>
    <property type="molecule type" value="Genomic_DNA"/>
</dbReference>
<dbReference type="SUPFAM" id="SSF51197">
    <property type="entry name" value="Clavaminate synthase-like"/>
    <property type="match status" value="1"/>
</dbReference>